<protein>
    <submittedName>
        <fullName evidence="1">Uncharacterized protein</fullName>
    </submittedName>
</protein>
<keyword evidence="2" id="KW-1185">Reference proteome</keyword>
<evidence type="ECO:0000313" key="1">
    <source>
        <dbReference type="EMBL" id="EFQ30404.1"/>
    </source>
</evidence>
<dbReference type="Proteomes" id="UP000008782">
    <property type="component" value="Unassembled WGS sequence"/>
</dbReference>
<dbReference type="OrthoDB" id="6417021at2759"/>
<dbReference type="AlphaFoldDB" id="E3QHR6"/>
<evidence type="ECO:0000313" key="2">
    <source>
        <dbReference type="Proteomes" id="UP000008782"/>
    </source>
</evidence>
<gene>
    <name evidence="1" type="ORF">GLRG_05548</name>
</gene>
<reference evidence="2" key="1">
    <citation type="journal article" date="2012" name="Nat. Genet.">
        <title>Lifestyle transitions in plant pathogenic Colletotrichum fungi deciphered by genome and transcriptome analyses.</title>
        <authorList>
            <person name="O'Connell R.J."/>
            <person name="Thon M.R."/>
            <person name="Hacquard S."/>
            <person name="Amyotte S.G."/>
            <person name="Kleemann J."/>
            <person name="Torres M.F."/>
            <person name="Damm U."/>
            <person name="Buiate E.A."/>
            <person name="Epstein L."/>
            <person name="Alkan N."/>
            <person name="Altmueller J."/>
            <person name="Alvarado-Balderrama L."/>
            <person name="Bauser C.A."/>
            <person name="Becker C."/>
            <person name="Birren B.W."/>
            <person name="Chen Z."/>
            <person name="Choi J."/>
            <person name="Crouch J.A."/>
            <person name="Duvick J.P."/>
            <person name="Farman M.A."/>
            <person name="Gan P."/>
            <person name="Heiman D."/>
            <person name="Henrissat B."/>
            <person name="Howard R.J."/>
            <person name="Kabbage M."/>
            <person name="Koch C."/>
            <person name="Kracher B."/>
            <person name="Kubo Y."/>
            <person name="Law A.D."/>
            <person name="Lebrun M.-H."/>
            <person name="Lee Y.-H."/>
            <person name="Miyara I."/>
            <person name="Moore N."/>
            <person name="Neumann U."/>
            <person name="Nordstroem K."/>
            <person name="Panaccione D.G."/>
            <person name="Panstruga R."/>
            <person name="Place M."/>
            <person name="Proctor R.H."/>
            <person name="Prusky D."/>
            <person name="Rech G."/>
            <person name="Reinhardt R."/>
            <person name="Rollins J.A."/>
            <person name="Rounsley S."/>
            <person name="Schardl C.L."/>
            <person name="Schwartz D.C."/>
            <person name="Shenoy N."/>
            <person name="Shirasu K."/>
            <person name="Sikhakolli U.R."/>
            <person name="Stueber K."/>
            <person name="Sukno S.A."/>
            <person name="Sweigard J.A."/>
            <person name="Takano Y."/>
            <person name="Takahara H."/>
            <person name="Trail F."/>
            <person name="van der Does H.C."/>
            <person name="Voll L.M."/>
            <person name="Will I."/>
            <person name="Young S."/>
            <person name="Zeng Q."/>
            <person name="Zhang J."/>
            <person name="Zhou S."/>
            <person name="Dickman M.B."/>
            <person name="Schulze-Lefert P."/>
            <person name="Ver Loren van Themaat E."/>
            <person name="Ma L.-J."/>
            <person name="Vaillancourt L.J."/>
        </authorList>
    </citation>
    <scope>NUCLEOTIDE SEQUENCE [LARGE SCALE GENOMIC DNA]</scope>
    <source>
        <strain evidence="2">M1.001 / M2 / FGSC 10212</strain>
    </source>
</reference>
<dbReference type="VEuPathDB" id="FungiDB:GLRG_05548"/>
<accession>E3QHR6</accession>
<proteinExistence type="predicted"/>
<sequence length="124" mass="13761">MVHAPRYLLVVHKPRVVSDEGKDGQEVVRVRTASLSFLVMPFLYHTVHVQNDYTLREAGPVGKVVKKWIKKANCKTYSWKEAGVDQPRDEALVRGRGLGCNGQDAGLGIRGGRTKAVANKYEEG</sequence>
<organism evidence="2">
    <name type="scientific">Colletotrichum graminicola (strain M1.001 / M2 / FGSC 10212)</name>
    <name type="common">Maize anthracnose fungus</name>
    <name type="synonym">Glomerella graminicola</name>
    <dbReference type="NCBI Taxonomy" id="645133"/>
    <lineage>
        <taxon>Eukaryota</taxon>
        <taxon>Fungi</taxon>
        <taxon>Dikarya</taxon>
        <taxon>Ascomycota</taxon>
        <taxon>Pezizomycotina</taxon>
        <taxon>Sordariomycetes</taxon>
        <taxon>Hypocreomycetidae</taxon>
        <taxon>Glomerellales</taxon>
        <taxon>Glomerellaceae</taxon>
        <taxon>Colletotrichum</taxon>
        <taxon>Colletotrichum graminicola species complex</taxon>
    </lineage>
</organism>
<name>E3QHR6_COLGM</name>
<dbReference type="EMBL" id="GG697349">
    <property type="protein sequence ID" value="EFQ30404.1"/>
    <property type="molecule type" value="Genomic_DNA"/>
</dbReference>
<dbReference type="GeneID" id="24410913"/>
<dbReference type="HOGENOM" id="CLU_2003753_0_0_1"/>
<dbReference type="RefSeq" id="XP_008094424.1">
    <property type="nucleotide sequence ID" value="XM_008096233.1"/>
</dbReference>
<dbReference type="STRING" id="645133.E3QHR6"/>